<organism evidence="8 9">
    <name type="scientific">Anaerobaca lacustris</name>
    <dbReference type="NCBI Taxonomy" id="3044600"/>
    <lineage>
        <taxon>Bacteria</taxon>
        <taxon>Pseudomonadati</taxon>
        <taxon>Planctomycetota</taxon>
        <taxon>Phycisphaerae</taxon>
        <taxon>Sedimentisphaerales</taxon>
        <taxon>Anaerobacaceae</taxon>
        <taxon>Anaerobaca</taxon>
    </lineage>
</organism>
<feature type="binding site" description="in other chain" evidence="7">
    <location>
        <position position="193"/>
    </location>
    <ligand>
        <name>IMP</name>
        <dbReference type="ChEBI" id="CHEBI:58053"/>
        <note>ligand shared between dimeric partners</note>
    </ligand>
</feature>
<dbReference type="EC" id="6.3.4.4" evidence="7"/>
<feature type="binding site" evidence="7">
    <location>
        <position position="264"/>
    </location>
    <ligand>
        <name>GTP</name>
        <dbReference type="ChEBI" id="CHEBI:37565"/>
    </ligand>
</feature>
<dbReference type="InterPro" id="IPR042111">
    <property type="entry name" value="Adenylosuccinate_synth_dom3"/>
</dbReference>
<dbReference type="SMART" id="SM00788">
    <property type="entry name" value="Adenylsucc_synt"/>
    <property type="match status" value="1"/>
</dbReference>
<evidence type="ECO:0000256" key="2">
    <source>
        <dbReference type="ARBA" id="ARBA00022723"/>
    </source>
</evidence>
<dbReference type="Proteomes" id="UP001431776">
    <property type="component" value="Unassembled WGS sequence"/>
</dbReference>
<dbReference type="GO" id="GO:0044208">
    <property type="term" value="P:'de novo' AMP biosynthetic process"/>
    <property type="evidence" value="ECO:0007669"/>
    <property type="project" value="UniProtKB-UniRule"/>
</dbReference>
<reference evidence="8" key="1">
    <citation type="submission" date="2023-05" db="EMBL/GenBank/DDBJ databases">
        <title>Anaerotaeda fermentans gen. nov., sp. nov., a novel anaerobic planctomycete of the new family within the order Sedimentisphaerales isolated from Taman Peninsula, Russia.</title>
        <authorList>
            <person name="Khomyakova M.A."/>
            <person name="Merkel A.Y."/>
            <person name="Slobodkin A.I."/>
        </authorList>
    </citation>
    <scope>NUCLEOTIDE SEQUENCE</scope>
    <source>
        <strain evidence="8">M17dextr</strain>
    </source>
</reference>
<dbReference type="GO" id="GO:0000287">
    <property type="term" value="F:magnesium ion binding"/>
    <property type="evidence" value="ECO:0007669"/>
    <property type="project" value="UniProtKB-UniRule"/>
</dbReference>
<keyword evidence="4 7" id="KW-0658">Purine biosynthesis</keyword>
<comment type="similarity">
    <text evidence="7">Belongs to the adenylosuccinate synthetase family.</text>
</comment>
<feature type="binding site" description="in other chain" evidence="7">
    <location>
        <position position="123"/>
    </location>
    <ligand>
        <name>IMP</name>
        <dbReference type="ChEBI" id="CHEBI:58053"/>
        <note>ligand shared between dimeric partners</note>
    </ligand>
</feature>
<evidence type="ECO:0000256" key="6">
    <source>
        <dbReference type="ARBA" id="ARBA00023134"/>
    </source>
</evidence>
<dbReference type="InterPro" id="IPR027417">
    <property type="entry name" value="P-loop_NTPase"/>
</dbReference>
<comment type="catalytic activity">
    <reaction evidence="7">
        <text>IMP + L-aspartate + GTP = N(6)-(1,2-dicarboxyethyl)-AMP + GDP + phosphate + 2 H(+)</text>
        <dbReference type="Rhea" id="RHEA:15753"/>
        <dbReference type="ChEBI" id="CHEBI:15378"/>
        <dbReference type="ChEBI" id="CHEBI:29991"/>
        <dbReference type="ChEBI" id="CHEBI:37565"/>
        <dbReference type="ChEBI" id="CHEBI:43474"/>
        <dbReference type="ChEBI" id="CHEBI:57567"/>
        <dbReference type="ChEBI" id="CHEBI:58053"/>
        <dbReference type="ChEBI" id="CHEBI:58189"/>
        <dbReference type="EC" id="6.3.4.4"/>
    </reaction>
</comment>
<accession>A0AAW6TW29</accession>
<gene>
    <name evidence="7" type="primary">purA</name>
    <name evidence="8" type="ORF">QJ522_07185</name>
</gene>
<feature type="binding site" description="in other chain" evidence="7">
    <location>
        <begin position="39"/>
        <end position="42"/>
    </location>
    <ligand>
        <name>IMP</name>
        <dbReference type="ChEBI" id="CHEBI:58053"/>
        <note>ligand shared between dimeric partners</note>
    </ligand>
</feature>
<comment type="function">
    <text evidence="7">Plays an important role in the de novo pathway of purine nucleotide biosynthesis. Catalyzes the first committed step in the biosynthesis of AMP from IMP.</text>
</comment>
<evidence type="ECO:0000256" key="7">
    <source>
        <dbReference type="HAMAP-Rule" id="MF_00011"/>
    </source>
</evidence>
<evidence type="ECO:0000313" key="8">
    <source>
        <dbReference type="EMBL" id="MDI6448825.1"/>
    </source>
</evidence>
<keyword evidence="6 7" id="KW-0342">GTP-binding</keyword>
<dbReference type="HAMAP" id="MF_00011">
    <property type="entry name" value="Adenylosucc_synth"/>
    <property type="match status" value="1"/>
</dbReference>
<dbReference type="PANTHER" id="PTHR11846:SF0">
    <property type="entry name" value="ADENYLOSUCCINATE SYNTHETASE"/>
    <property type="match status" value="1"/>
</dbReference>
<feature type="binding site" evidence="7">
    <location>
        <begin position="258"/>
        <end position="264"/>
    </location>
    <ligand>
        <name>substrate</name>
    </ligand>
</feature>
<comment type="caution">
    <text evidence="8">The sequence shown here is derived from an EMBL/GenBank/DDBJ whole genome shotgun (WGS) entry which is preliminary data.</text>
</comment>
<keyword evidence="1 7" id="KW-0436">Ligase</keyword>
<keyword evidence="5 7" id="KW-0460">Magnesium</keyword>
<dbReference type="InterPro" id="IPR042109">
    <property type="entry name" value="Adenylosuccinate_synth_dom1"/>
</dbReference>
<sequence length="359" mass="39414">MSVTVVVGGQYGGEGKGKITSYLAVRDNADFVVRCGGPNSGHTVDYQGRRFVFRQLPVGVINPKTRLLIAPGAIVNPKVLLDEIEAWGLERGRLGIDYKTGVITETESLEEEGLALRERLGSTLSGMGRGVAKRVLRDPEFKRVEDTPELKEFVTDVSEELNDGVDQSKAIIIEGTQGFGLSLYHSPDYPYVTSRDTTASAFLSEVGLSPRTVTDIIMAIRTFPIRVGGNSGPLASEITWEELQQTSGYPEPIQEFTSVTKRLRRIGRFDLKLVQKARAVNRPTQIAVLGTDYFDYRNRSKVALEGLSADTKVFIEELETQLDTPVPLVGTGPANEELIDRRAIAKTTVVGCRNPRVSI</sequence>
<dbReference type="GO" id="GO:0005525">
    <property type="term" value="F:GTP binding"/>
    <property type="evidence" value="ECO:0007669"/>
    <property type="project" value="UniProtKB-UniRule"/>
</dbReference>
<keyword evidence="3 7" id="KW-0547">Nucleotide-binding</keyword>
<feature type="binding site" evidence="7">
    <location>
        <begin position="290"/>
        <end position="292"/>
    </location>
    <ligand>
        <name>GTP</name>
        <dbReference type="ChEBI" id="CHEBI:37565"/>
    </ligand>
</feature>
<dbReference type="InterPro" id="IPR001114">
    <property type="entry name" value="Adenylosuccinate_synthetase"/>
</dbReference>
<dbReference type="InterPro" id="IPR042110">
    <property type="entry name" value="Adenylosuccinate_synth_dom2"/>
</dbReference>
<feature type="binding site" evidence="7">
    <location>
        <position position="41"/>
    </location>
    <ligand>
        <name>Mg(2+)</name>
        <dbReference type="ChEBI" id="CHEBI:18420"/>
    </ligand>
</feature>
<keyword evidence="2 7" id="KW-0479">Metal-binding</keyword>
<evidence type="ECO:0000256" key="1">
    <source>
        <dbReference type="ARBA" id="ARBA00022598"/>
    </source>
</evidence>
<feature type="binding site" evidence="7">
    <location>
        <begin position="41"/>
        <end position="43"/>
    </location>
    <ligand>
        <name>GTP</name>
        <dbReference type="ChEBI" id="CHEBI:37565"/>
    </ligand>
</feature>
<dbReference type="RefSeq" id="WP_349244236.1">
    <property type="nucleotide sequence ID" value="NZ_JASCXX010000007.1"/>
</dbReference>
<dbReference type="GO" id="GO:0004019">
    <property type="term" value="F:adenylosuccinate synthase activity"/>
    <property type="evidence" value="ECO:0007669"/>
    <property type="project" value="UniProtKB-UniRule"/>
</dbReference>
<dbReference type="Gene3D" id="3.40.440.10">
    <property type="entry name" value="Adenylosuccinate Synthetase, subunit A, domain 1"/>
    <property type="match status" value="2"/>
</dbReference>
<evidence type="ECO:0000313" key="9">
    <source>
        <dbReference type="Proteomes" id="UP001431776"/>
    </source>
</evidence>
<evidence type="ECO:0000256" key="4">
    <source>
        <dbReference type="ARBA" id="ARBA00022755"/>
    </source>
</evidence>
<comment type="pathway">
    <text evidence="7">Purine metabolism; AMP biosynthesis via de novo pathway; AMP from IMP: step 1/2.</text>
</comment>
<comment type="caution">
    <text evidence="7">Lacks conserved residue(s) required for the propagation of feature annotation.</text>
</comment>
<dbReference type="EMBL" id="JASCXX010000007">
    <property type="protein sequence ID" value="MDI6448825.1"/>
    <property type="molecule type" value="Genomic_DNA"/>
</dbReference>
<dbReference type="Gene3D" id="1.10.300.10">
    <property type="entry name" value="Adenylosuccinate Synthetase, subunit A, domain 2"/>
    <property type="match status" value="1"/>
</dbReference>
<feature type="binding site" evidence="7">
    <location>
        <position position="137"/>
    </location>
    <ligand>
        <name>IMP</name>
        <dbReference type="ChEBI" id="CHEBI:58053"/>
        <note>ligand shared between dimeric partners</note>
    </ligand>
</feature>
<dbReference type="Pfam" id="PF00709">
    <property type="entry name" value="Adenylsucc_synt"/>
    <property type="match status" value="2"/>
</dbReference>
<name>A0AAW6TW29_9BACT</name>
<evidence type="ECO:0000256" key="3">
    <source>
        <dbReference type="ARBA" id="ARBA00022741"/>
    </source>
</evidence>
<feature type="binding site" description="in other chain" evidence="7">
    <location>
        <position position="262"/>
    </location>
    <ligand>
        <name>IMP</name>
        <dbReference type="ChEBI" id="CHEBI:58053"/>
        <note>ligand shared between dimeric partners</note>
    </ligand>
</feature>
<keyword evidence="7" id="KW-0963">Cytoplasm</keyword>
<comment type="subcellular location">
    <subcellularLocation>
        <location evidence="7">Cytoplasm</location>
    </subcellularLocation>
</comment>
<protein>
    <recommendedName>
        <fullName evidence="7">Adenylosuccinate synthetase</fullName>
        <shortName evidence="7">AMPSase</shortName>
        <shortName evidence="7">AdSS</shortName>
        <ecNumber evidence="7">6.3.4.4</ecNumber>
    </recommendedName>
    <alternativeName>
        <fullName evidence="7">IMP--aspartate ligase</fullName>
    </alternativeName>
</protein>
<feature type="active site" description="Proton donor" evidence="7">
    <location>
        <position position="42"/>
    </location>
</feature>
<dbReference type="Gene3D" id="3.90.170.10">
    <property type="entry name" value="Adenylosuccinate Synthetase, subunit A, domain 3"/>
    <property type="match status" value="1"/>
</dbReference>
<feature type="binding site" description="in other chain" evidence="7">
    <location>
        <position position="177"/>
    </location>
    <ligand>
        <name>IMP</name>
        <dbReference type="ChEBI" id="CHEBI:58053"/>
        <note>ligand shared between dimeric partners</note>
    </ligand>
</feature>
<dbReference type="SUPFAM" id="SSF52540">
    <property type="entry name" value="P-loop containing nucleoside triphosphate hydrolases"/>
    <property type="match status" value="1"/>
</dbReference>
<dbReference type="GO" id="GO:0046040">
    <property type="term" value="P:IMP metabolic process"/>
    <property type="evidence" value="ECO:0007669"/>
    <property type="project" value="TreeGrafter"/>
</dbReference>
<evidence type="ECO:0000256" key="5">
    <source>
        <dbReference type="ARBA" id="ARBA00022842"/>
    </source>
</evidence>
<proteinExistence type="inferred from homology"/>
<dbReference type="AlphaFoldDB" id="A0AAW6TW29"/>
<comment type="subunit">
    <text evidence="7">Homodimer.</text>
</comment>
<dbReference type="GO" id="GO:0005737">
    <property type="term" value="C:cytoplasm"/>
    <property type="evidence" value="ECO:0007669"/>
    <property type="project" value="UniProtKB-SubCell"/>
</dbReference>
<keyword evidence="9" id="KW-1185">Reference proteome</keyword>
<dbReference type="PANTHER" id="PTHR11846">
    <property type="entry name" value="ADENYLOSUCCINATE SYNTHETASE"/>
    <property type="match status" value="1"/>
</dbReference>
<comment type="cofactor">
    <cofactor evidence="7">
        <name>Mg(2+)</name>
        <dbReference type="ChEBI" id="CHEBI:18420"/>
    </cofactor>
    <text evidence="7">Binds 1 Mg(2+) ion per subunit.</text>
</comment>